<feature type="region of interest" description="Disordered" evidence="6">
    <location>
        <begin position="1"/>
        <end position="40"/>
    </location>
</feature>
<keyword evidence="5 7" id="KW-0472">Membrane</keyword>
<keyword evidence="4" id="KW-0862">Zinc</keyword>
<comment type="similarity">
    <text evidence="2">Belongs to the CDIP1/LITAF family.</text>
</comment>
<feature type="transmembrane region" description="Helical" evidence="7">
    <location>
        <begin position="94"/>
        <end position="120"/>
    </location>
</feature>
<dbReference type="InParanoid" id="W2RVP0"/>
<name>W2RVP0_CYPE1</name>
<evidence type="ECO:0000259" key="8">
    <source>
        <dbReference type="PROSITE" id="PS51837"/>
    </source>
</evidence>
<evidence type="ECO:0000313" key="9">
    <source>
        <dbReference type="EMBL" id="ETN40507.1"/>
    </source>
</evidence>
<dbReference type="VEuPathDB" id="FungiDB:HMPREF1541_04784"/>
<proteinExistence type="inferred from homology"/>
<dbReference type="PROSITE" id="PS51837">
    <property type="entry name" value="LITAF"/>
    <property type="match status" value="1"/>
</dbReference>
<comment type="subcellular location">
    <subcellularLocation>
        <location evidence="1">Membrane</location>
        <topology evidence="1">Peripheral membrane protein</topology>
    </subcellularLocation>
</comment>
<keyword evidence="10" id="KW-1185">Reference proteome</keyword>
<dbReference type="Pfam" id="PF10601">
    <property type="entry name" value="zf-LITAF-like"/>
    <property type="match status" value="1"/>
</dbReference>
<dbReference type="Proteomes" id="UP000030752">
    <property type="component" value="Unassembled WGS sequence"/>
</dbReference>
<evidence type="ECO:0000256" key="4">
    <source>
        <dbReference type="ARBA" id="ARBA00022833"/>
    </source>
</evidence>
<dbReference type="SMART" id="SM00714">
    <property type="entry name" value="LITAF"/>
    <property type="match status" value="1"/>
</dbReference>
<dbReference type="OrthoDB" id="4227182at2759"/>
<feature type="compositionally biased region" description="Low complexity" evidence="6">
    <location>
        <begin position="8"/>
        <end position="19"/>
    </location>
</feature>
<evidence type="ECO:0000313" key="10">
    <source>
        <dbReference type="Proteomes" id="UP000030752"/>
    </source>
</evidence>
<sequence length="186" mass="19519">MAAEDKPTPAAVTVAPAPAMDEPPAYAGNEKGNHDQLSQQQTPAAYGLAGAAEQGQAPVAVMPLRDLDQHPARIACPHCHHMAVTTIDKQDTSAAFIVGALLCLVCLCAACLPCLCGWFQDIHHHCSHCGKEVAVRRSNGSIELFEPAAPQEAWTTYPDATTGPQPPPQAAYGSAPPQQPLNAART</sequence>
<keyword evidence="7" id="KW-0812">Transmembrane</keyword>
<keyword evidence="7" id="KW-1133">Transmembrane helix</keyword>
<feature type="domain" description="LITAF" evidence="8">
    <location>
        <begin position="56"/>
        <end position="138"/>
    </location>
</feature>
<gene>
    <name evidence="9" type="ORF">HMPREF1541_04784</name>
</gene>
<dbReference type="PANTHER" id="PTHR23292:SF6">
    <property type="entry name" value="FI16602P1-RELATED"/>
    <property type="match status" value="1"/>
</dbReference>
<dbReference type="InterPro" id="IPR037519">
    <property type="entry name" value="LITAF_fam"/>
</dbReference>
<evidence type="ECO:0000256" key="5">
    <source>
        <dbReference type="ARBA" id="ARBA00023136"/>
    </source>
</evidence>
<reference evidence="9 10" key="1">
    <citation type="submission" date="2013-03" db="EMBL/GenBank/DDBJ databases">
        <title>The Genome Sequence of Phialophora europaea CBS 101466.</title>
        <authorList>
            <consortium name="The Broad Institute Genomics Platform"/>
            <person name="Cuomo C."/>
            <person name="de Hoog S."/>
            <person name="Gorbushina A."/>
            <person name="Walker B."/>
            <person name="Young S.K."/>
            <person name="Zeng Q."/>
            <person name="Gargeya S."/>
            <person name="Fitzgerald M."/>
            <person name="Haas B."/>
            <person name="Abouelleil A."/>
            <person name="Allen A.W."/>
            <person name="Alvarado L."/>
            <person name="Arachchi H.M."/>
            <person name="Berlin A.M."/>
            <person name="Chapman S.B."/>
            <person name="Gainer-Dewar J."/>
            <person name="Goldberg J."/>
            <person name="Griggs A."/>
            <person name="Gujja S."/>
            <person name="Hansen M."/>
            <person name="Howarth C."/>
            <person name="Imamovic A."/>
            <person name="Ireland A."/>
            <person name="Larimer J."/>
            <person name="McCowan C."/>
            <person name="Murphy C."/>
            <person name="Pearson M."/>
            <person name="Poon T.W."/>
            <person name="Priest M."/>
            <person name="Roberts A."/>
            <person name="Saif S."/>
            <person name="Shea T."/>
            <person name="Sisk P."/>
            <person name="Sykes S."/>
            <person name="Wortman J."/>
            <person name="Nusbaum C."/>
            <person name="Birren B."/>
        </authorList>
    </citation>
    <scope>NUCLEOTIDE SEQUENCE [LARGE SCALE GENOMIC DNA]</scope>
    <source>
        <strain evidence="9 10">CBS 101466</strain>
    </source>
</reference>
<dbReference type="HOGENOM" id="CLU_1271963_0_0_1"/>
<dbReference type="GeneID" id="19972123"/>
<evidence type="ECO:0000256" key="6">
    <source>
        <dbReference type="SAM" id="MobiDB-lite"/>
    </source>
</evidence>
<dbReference type="PANTHER" id="PTHR23292">
    <property type="entry name" value="LIPOPOLYSACCHARIDE-INDUCED TUMOR NECROSIS FACTOR-ALPHA FACTOR"/>
    <property type="match status" value="1"/>
</dbReference>
<evidence type="ECO:0000256" key="7">
    <source>
        <dbReference type="SAM" id="Phobius"/>
    </source>
</evidence>
<protein>
    <recommendedName>
        <fullName evidence="8">LITAF domain-containing protein</fullName>
    </recommendedName>
</protein>
<accession>W2RVP0</accession>
<dbReference type="EMBL" id="KB822720">
    <property type="protein sequence ID" value="ETN40507.1"/>
    <property type="molecule type" value="Genomic_DNA"/>
</dbReference>
<evidence type="ECO:0000256" key="2">
    <source>
        <dbReference type="ARBA" id="ARBA00005975"/>
    </source>
</evidence>
<dbReference type="InterPro" id="IPR006629">
    <property type="entry name" value="LITAF"/>
</dbReference>
<dbReference type="AlphaFoldDB" id="W2RVP0"/>
<evidence type="ECO:0000256" key="1">
    <source>
        <dbReference type="ARBA" id="ARBA00004170"/>
    </source>
</evidence>
<dbReference type="RefSeq" id="XP_008717350.1">
    <property type="nucleotide sequence ID" value="XM_008719128.1"/>
</dbReference>
<evidence type="ECO:0000256" key="3">
    <source>
        <dbReference type="ARBA" id="ARBA00022723"/>
    </source>
</evidence>
<keyword evidence="3" id="KW-0479">Metal-binding</keyword>
<feature type="region of interest" description="Disordered" evidence="6">
    <location>
        <begin position="151"/>
        <end position="186"/>
    </location>
</feature>
<dbReference type="STRING" id="1220924.W2RVP0"/>
<dbReference type="eggNOG" id="ENOG502RWN9">
    <property type="taxonomic scope" value="Eukaryota"/>
</dbReference>
<dbReference type="GO" id="GO:0008270">
    <property type="term" value="F:zinc ion binding"/>
    <property type="evidence" value="ECO:0007669"/>
    <property type="project" value="TreeGrafter"/>
</dbReference>
<organism evidence="9 10">
    <name type="scientific">Cyphellophora europaea (strain CBS 101466)</name>
    <name type="common">Phialophora europaea</name>
    <dbReference type="NCBI Taxonomy" id="1220924"/>
    <lineage>
        <taxon>Eukaryota</taxon>
        <taxon>Fungi</taxon>
        <taxon>Dikarya</taxon>
        <taxon>Ascomycota</taxon>
        <taxon>Pezizomycotina</taxon>
        <taxon>Eurotiomycetes</taxon>
        <taxon>Chaetothyriomycetidae</taxon>
        <taxon>Chaetothyriales</taxon>
        <taxon>Cyphellophoraceae</taxon>
        <taxon>Cyphellophora</taxon>
    </lineage>
</organism>
<dbReference type="GO" id="GO:0016020">
    <property type="term" value="C:membrane"/>
    <property type="evidence" value="ECO:0007669"/>
    <property type="project" value="UniProtKB-SubCell"/>
</dbReference>